<dbReference type="InterPro" id="IPR036047">
    <property type="entry name" value="F-box-like_dom_sf"/>
</dbReference>
<name>W6Q276_PENRF</name>
<dbReference type="AlphaFoldDB" id="W6Q276"/>
<dbReference type="Proteomes" id="UP000030686">
    <property type="component" value="Unassembled WGS sequence"/>
</dbReference>
<dbReference type="SUPFAM" id="SSF81383">
    <property type="entry name" value="F-box domain"/>
    <property type="match status" value="1"/>
</dbReference>
<dbReference type="OMA" id="FYAVSNQ"/>
<reference evidence="1" key="1">
    <citation type="journal article" date="2014" name="Nat. Commun.">
        <title>Multiple recent horizontal transfers of a large genomic region in cheese making fungi.</title>
        <authorList>
            <person name="Cheeseman K."/>
            <person name="Ropars J."/>
            <person name="Renault P."/>
            <person name="Dupont J."/>
            <person name="Gouzy J."/>
            <person name="Branca A."/>
            <person name="Abraham A.L."/>
            <person name="Ceppi M."/>
            <person name="Conseiller E."/>
            <person name="Debuchy R."/>
            <person name="Malagnac F."/>
            <person name="Goarin A."/>
            <person name="Silar P."/>
            <person name="Lacoste S."/>
            <person name="Sallet E."/>
            <person name="Bensimon A."/>
            <person name="Giraud T."/>
            <person name="Brygoo Y."/>
        </authorList>
    </citation>
    <scope>NUCLEOTIDE SEQUENCE [LARGE SCALE GENOMIC DNA]</scope>
    <source>
        <strain evidence="1">FM164</strain>
    </source>
</reference>
<evidence type="ECO:0000313" key="1">
    <source>
        <dbReference type="EMBL" id="CDM28284.1"/>
    </source>
</evidence>
<evidence type="ECO:0000313" key="2">
    <source>
        <dbReference type="Proteomes" id="UP000030686"/>
    </source>
</evidence>
<protein>
    <submittedName>
        <fullName evidence="1">Genomic scaffold, ProqFM164S01</fullName>
    </submittedName>
</protein>
<proteinExistence type="predicted"/>
<dbReference type="STRING" id="1365484.W6Q276"/>
<accession>W6Q276</accession>
<organism evidence="1 2">
    <name type="scientific">Penicillium roqueforti (strain FM164)</name>
    <dbReference type="NCBI Taxonomy" id="1365484"/>
    <lineage>
        <taxon>Eukaryota</taxon>
        <taxon>Fungi</taxon>
        <taxon>Dikarya</taxon>
        <taxon>Ascomycota</taxon>
        <taxon>Pezizomycotina</taxon>
        <taxon>Eurotiomycetes</taxon>
        <taxon>Eurotiomycetidae</taxon>
        <taxon>Eurotiales</taxon>
        <taxon>Aspergillaceae</taxon>
        <taxon>Penicillium</taxon>
    </lineage>
</organism>
<gene>
    <name evidence="1" type="ORF">PROQFM164_S01g002095</name>
</gene>
<dbReference type="OrthoDB" id="5359231at2759"/>
<sequence length="625" mass="71463">MSLDTLSYDVFYQIATLLDDCDFINLSRTSRALYHLSRSEQIARKTVENVFRYSKEGQAALAAQSGFRQAVGHRLAIHEAVATANPYSAVCVGYGSEFLYNQGHLCYRSDHWIRLLYLHGTVFRERVMDLRDAIPRLLETGPVEPGAEDRVTLLSYSDDILIFRVADANATEDALLVVNMAWREYHQGRSRFLLHEPIPASAPVFVRHCGTYIWYGIFMAGDGSAEGSWSITGVDLQSYEGINFELDRVVAGDLGQTLCFEMHGEYLYAVSTQDAADDDVHSSFYYWFCQAPRDEYRRWKGRLWRREHQEGPINEMWTDLSIRTDERTGRPVILECRREWRDGKSENHRTYYTQPLPTPEEALAPLVEGATQSPCWVSMDAEHPYNDRPAKRLRRHYHAEYEPGSTMRQEFIAARTKHKSYHLGASSFVDIVNDPVGDNLRSRDRIRLRTVSRKRKCPIDEEGIEGPRNQLFQPTQVDQDGYPVEGSEERFECRGVYMWPPEDAPPALQQLLCPGPRTGSVKSIADDCSIIYSIDAPGLPPNQQALVLISFDPNFQLPITTPLPTATSPADHWAPRELFPQTLKPPPPYFPSRNLVEEAPPFFLGIRRGYYLRGIRDPYWKGLVP</sequence>
<dbReference type="EMBL" id="HG792015">
    <property type="protein sequence ID" value="CDM28284.1"/>
    <property type="molecule type" value="Genomic_DNA"/>
</dbReference>
<keyword evidence="2" id="KW-1185">Reference proteome</keyword>